<evidence type="ECO:0000256" key="7">
    <source>
        <dbReference type="SAM" id="Phobius"/>
    </source>
</evidence>
<dbReference type="InterPro" id="IPR025846">
    <property type="entry name" value="TBL_N"/>
</dbReference>
<dbReference type="InterPro" id="IPR026057">
    <property type="entry name" value="TBL_C"/>
</dbReference>
<keyword evidence="6 7" id="KW-0472">Membrane</keyword>
<evidence type="ECO:0000259" key="8">
    <source>
        <dbReference type="Pfam" id="PF13839"/>
    </source>
</evidence>
<feature type="domain" description="Trichome birefringence-like N-terminal" evidence="9">
    <location>
        <begin position="62"/>
        <end position="113"/>
    </location>
</feature>
<dbReference type="InterPro" id="IPR029962">
    <property type="entry name" value="TBL"/>
</dbReference>
<comment type="subcellular location">
    <subcellularLocation>
        <location evidence="1">Membrane</location>
        <topology evidence="1">Single-pass membrane protein</topology>
    </subcellularLocation>
</comment>
<name>A0ABR0U6Z4_REHGL</name>
<organism evidence="10 11">
    <name type="scientific">Rehmannia glutinosa</name>
    <name type="common">Chinese foxglove</name>
    <dbReference type="NCBI Taxonomy" id="99300"/>
    <lineage>
        <taxon>Eukaryota</taxon>
        <taxon>Viridiplantae</taxon>
        <taxon>Streptophyta</taxon>
        <taxon>Embryophyta</taxon>
        <taxon>Tracheophyta</taxon>
        <taxon>Spermatophyta</taxon>
        <taxon>Magnoliopsida</taxon>
        <taxon>eudicotyledons</taxon>
        <taxon>Gunneridae</taxon>
        <taxon>Pentapetalae</taxon>
        <taxon>asterids</taxon>
        <taxon>lamiids</taxon>
        <taxon>Lamiales</taxon>
        <taxon>Orobanchaceae</taxon>
        <taxon>Rehmannieae</taxon>
        <taxon>Rehmannia</taxon>
    </lineage>
</organism>
<evidence type="ECO:0000313" key="10">
    <source>
        <dbReference type="EMBL" id="KAK6118249.1"/>
    </source>
</evidence>
<evidence type="ECO:0000313" key="11">
    <source>
        <dbReference type="Proteomes" id="UP001318860"/>
    </source>
</evidence>
<keyword evidence="3 7" id="KW-0812">Transmembrane</keyword>
<keyword evidence="5 7" id="KW-1133">Transmembrane helix</keyword>
<feature type="domain" description="Trichome birefringence-like C-terminal" evidence="8">
    <location>
        <begin position="114"/>
        <end position="419"/>
    </location>
</feature>
<sequence>MVLKTWEIFFKYHHLGGLLLVALVAAALYVKHDISYWNVVKKRVTSKEEQLATKHDSTTNYDFFSGRWVYDDVSYPLYKEEQCSFVEDSFACEKYGRKDLKYQQWRWQPHHCDIPRFDGKAFLEKIRGKKVLFVGDSLNRNQWVSLLCLIESSISPSSNKSVTLAGNLLYFHDIIRNSCNFFFLLNLKEYNATIGFYWSPLLVESNCDDPDKHSVKDRIIRITSIEKHARHWTDADILVFDSFMWWLEPTMTLLWGSFGSSDAIYKRVEMRLRRYEMALNTWSDWLEININRTKTKLFFMSLSPYHLVYVKGERWDVQQNCYNETEPIFKEEYWGISTDPNMMHIAESTIQKLEKRGLKIEYLNITHLSDYRKDAHPSIYRKFFHPISEEQLASPKSYSDCVHWCLPGVPDIWNQILYSYIINSS</sequence>
<dbReference type="Proteomes" id="UP001318860">
    <property type="component" value="Unassembled WGS sequence"/>
</dbReference>
<accession>A0ABR0U6Z4</accession>
<comment type="similarity">
    <text evidence="2">Belongs to the PC-esterase family. TBL subfamily.</text>
</comment>
<evidence type="ECO:0000256" key="5">
    <source>
        <dbReference type="ARBA" id="ARBA00022989"/>
    </source>
</evidence>
<reference evidence="10 11" key="1">
    <citation type="journal article" date="2021" name="Comput. Struct. Biotechnol. J.">
        <title>De novo genome assembly of the potent medicinal plant Rehmannia glutinosa using nanopore technology.</title>
        <authorList>
            <person name="Ma L."/>
            <person name="Dong C."/>
            <person name="Song C."/>
            <person name="Wang X."/>
            <person name="Zheng X."/>
            <person name="Niu Y."/>
            <person name="Chen S."/>
            <person name="Feng W."/>
        </authorList>
    </citation>
    <scope>NUCLEOTIDE SEQUENCE [LARGE SCALE GENOMIC DNA]</scope>
    <source>
        <strain evidence="10">DH-2019</strain>
    </source>
</reference>
<evidence type="ECO:0000256" key="6">
    <source>
        <dbReference type="ARBA" id="ARBA00023136"/>
    </source>
</evidence>
<dbReference type="EMBL" id="JABTTQ020003344">
    <property type="protein sequence ID" value="KAK6118249.1"/>
    <property type="molecule type" value="Genomic_DNA"/>
</dbReference>
<evidence type="ECO:0008006" key="12">
    <source>
        <dbReference type="Google" id="ProtNLM"/>
    </source>
</evidence>
<gene>
    <name evidence="10" type="ORF">DH2020_048035</name>
</gene>
<feature type="transmembrane region" description="Helical" evidence="7">
    <location>
        <begin position="12"/>
        <end position="30"/>
    </location>
</feature>
<dbReference type="Pfam" id="PF14416">
    <property type="entry name" value="PMR5N"/>
    <property type="match status" value="1"/>
</dbReference>
<proteinExistence type="inferred from homology"/>
<keyword evidence="4" id="KW-0735">Signal-anchor</keyword>
<evidence type="ECO:0000256" key="4">
    <source>
        <dbReference type="ARBA" id="ARBA00022968"/>
    </source>
</evidence>
<protein>
    <recommendedName>
        <fullName evidence="12">Trichome birefringence-like N-terminal domain-containing protein</fullName>
    </recommendedName>
</protein>
<evidence type="ECO:0000259" key="9">
    <source>
        <dbReference type="Pfam" id="PF14416"/>
    </source>
</evidence>
<evidence type="ECO:0000256" key="3">
    <source>
        <dbReference type="ARBA" id="ARBA00022692"/>
    </source>
</evidence>
<evidence type="ECO:0000256" key="2">
    <source>
        <dbReference type="ARBA" id="ARBA00007727"/>
    </source>
</evidence>
<evidence type="ECO:0000256" key="1">
    <source>
        <dbReference type="ARBA" id="ARBA00004167"/>
    </source>
</evidence>
<dbReference type="PANTHER" id="PTHR32285:SF239">
    <property type="entry name" value="PROTEIN TRICHOME BIREFRINGENCE-LIKE 34"/>
    <property type="match status" value="1"/>
</dbReference>
<dbReference type="PANTHER" id="PTHR32285">
    <property type="entry name" value="PROTEIN TRICHOME BIREFRINGENCE-LIKE 9-RELATED"/>
    <property type="match status" value="1"/>
</dbReference>
<keyword evidence="11" id="KW-1185">Reference proteome</keyword>
<comment type="caution">
    <text evidence="10">The sequence shown here is derived from an EMBL/GenBank/DDBJ whole genome shotgun (WGS) entry which is preliminary data.</text>
</comment>
<dbReference type="Pfam" id="PF13839">
    <property type="entry name" value="PC-Esterase"/>
    <property type="match status" value="1"/>
</dbReference>